<evidence type="ECO:0000256" key="5">
    <source>
        <dbReference type="ARBA" id="ARBA00022692"/>
    </source>
</evidence>
<dbReference type="GO" id="GO:0008982">
    <property type="term" value="F:protein-N(PI)-phosphohistidine-sugar phosphotransferase activity"/>
    <property type="evidence" value="ECO:0007669"/>
    <property type="project" value="UniProtKB-UniRule"/>
</dbReference>
<evidence type="ECO:0000259" key="10">
    <source>
        <dbReference type="PROSITE" id="PS51105"/>
    </source>
</evidence>
<reference evidence="12" key="1">
    <citation type="submission" date="2017-04" db="EMBL/GenBank/DDBJ databases">
        <title>Function of individual gut microbiota members based on whole genome sequencing of pure cultures obtained from chicken caecum.</title>
        <authorList>
            <person name="Medvecky M."/>
            <person name="Cejkova D."/>
            <person name="Polansky O."/>
            <person name="Karasova D."/>
            <person name="Kubasova T."/>
            <person name="Cizek A."/>
            <person name="Rychlik I."/>
        </authorList>
    </citation>
    <scope>NUCLEOTIDE SEQUENCE [LARGE SCALE GENOMIC DNA]</scope>
    <source>
        <strain evidence="12">An179</strain>
    </source>
</reference>
<feature type="transmembrane region" description="Helical" evidence="9">
    <location>
        <begin position="223"/>
        <end position="246"/>
    </location>
</feature>
<dbReference type="PIRSF" id="PIRSF006351">
    <property type="entry name" value="PTS_EIIC-Cellobiose"/>
    <property type="match status" value="1"/>
</dbReference>
<accession>A0A1Y4LPV0</accession>
<protein>
    <recommendedName>
        <fullName evidence="8">Permease IIC component</fullName>
    </recommendedName>
</protein>
<dbReference type="GO" id="GO:1902815">
    <property type="term" value="P:N,N'-diacetylchitobiose import"/>
    <property type="evidence" value="ECO:0007669"/>
    <property type="project" value="TreeGrafter"/>
</dbReference>
<feature type="transmembrane region" description="Helical" evidence="9">
    <location>
        <begin position="167"/>
        <end position="186"/>
    </location>
</feature>
<dbReference type="AlphaFoldDB" id="A0A1Y4LPV0"/>
<evidence type="ECO:0000256" key="8">
    <source>
        <dbReference type="PIRNR" id="PIRNR006351"/>
    </source>
</evidence>
<name>A0A1Y4LPV0_9FIRM</name>
<feature type="transmembrane region" description="Helical" evidence="9">
    <location>
        <begin position="266"/>
        <end position="287"/>
    </location>
</feature>
<dbReference type="RefSeq" id="WP_087414833.1">
    <property type="nucleotide sequence ID" value="NZ_NFKL01000008.1"/>
</dbReference>
<keyword evidence="6 9" id="KW-1133">Transmembrane helix</keyword>
<comment type="caution">
    <text evidence="11">The sequence shown here is derived from an EMBL/GenBank/DDBJ whole genome shotgun (WGS) entry which is preliminary data.</text>
</comment>
<gene>
    <name evidence="11" type="ORF">B5F15_06785</name>
</gene>
<feature type="transmembrane region" description="Helical" evidence="9">
    <location>
        <begin position="192"/>
        <end position="216"/>
    </location>
</feature>
<comment type="function">
    <text evidence="8">The phosphoenolpyruvate-dependent sugar phosphotransferase system (PTS), a major carbohydrate active -transport system, catalyzes the phosphorylation of incoming sugar substrates concomitant with their translocation across the cell membrane.</text>
</comment>
<feature type="transmembrane region" description="Helical" evidence="9">
    <location>
        <begin position="93"/>
        <end position="114"/>
    </location>
</feature>
<feature type="transmembrane region" description="Helical" evidence="9">
    <location>
        <begin position="299"/>
        <end position="323"/>
    </location>
</feature>
<evidence type="ECO:0000256" key="1">
    <source>
        <dbReference type="ARBA" id="ARBA00004651"/>
    </source>
</evidence>
<dbReference type="PROSITE" id="PS51105">
    <property type="entry name" value="PTS_EIIC_TYPE_3"/>
    <property type="match status" value="1"/>
</dbReference>
<dbReference type="InterPro" id="IPR003352">
    <property type="entry name" value="PTS_EIIC"/>
</dbReference>
<keyword evidence="7 8" id="KW-0472">Membrane</keyword>
<dbReference type="InterPro" id="IPR051088">
    <property type="entry name" value="PTS_Sugar-EIIC/EIIB"/>
</dbReference>
<comment type="subcellular location">
    <subcellularLocation>
        <location evidence="1">Cell membrane</location>
        <topology evidence="1">Multi-pass membrane protein</topology>
    </subcellularLocation>
</comment>
<keyword evidence="4 8" id="KW-0762">Sugar transport</keyword>
<dbReference type="Proteomes" id="UP000195326">
    <property type="component" value="Unassembled WGS sequence"/>
</dbReference>
<proteinExistence type="predicted"/>
<feature type="transmembrane region" description="Helical" evidence="9">
    <location>
        <begin position="126"/>
        <end position="147"/>
    </location>
</feature>
<evidence type="ECO:0000256" key="9">
    <source>
        <dbReference type="SAM" id="Phobius"/>
    </source>
</evidence>
<dbReference type="Pfam" id="PF02378">
    <property type="entry name" value="PTS_EIIC"/>
    <property type="match status" value="1"/>
</dbReference>
<feature type="transmembrane region" description="Helical" evidence="9">
    <location>
        <begin position="35"/>
        <end position="55"/>
    </location>
</feature>
<evidence type="ECO:0000313" key="11">
    <source>
        <dbReference type="EMBL" id="OUP58713.1"/>
    </source>
</evidence>
<evidence type="ECO:0000313" key="12">
    <source>
        <dbReference type="Proteomes" id="UP000195326"/>
    </source>
</evidence>
<dbReference type="PANTHER" id="PTHR33989:SF4">
    <property type="entry name" value="PTS SYSTEM N,N'-DIACETYLCHITOBIOSE-SPECIFIC EIIC COMPONENT"/>
    <property type="match status" value="1"/>
</dbReference>
<dbReference type="InterPro" id="IPR004796">
    <property type="entry name" value="PTS_IIC_cello"/>
</dbReference>
<sequence>MKKMMVWLAESFAPKCKKAFENPWIDAVASTMKKVLPFILTGSVISFYNVFRSYLAFLPDLGVIFNYTFGLLAIYITFLVTHEAMIKLKHERYQIYASLTAIGLYFILCQSTTTEDGMFQIINERIGASGILMGLVTGLFTAVIFHFYAKLKVLANNDSLPDFVIEWINNIIPIGLTLGAGMVLASTLDLDIYAYILAIFMPLQNIAQTLPGLILICLIQAMLYSMGISAWIFNAVTTPIFMMAISENIQAVASGMAAVNITTSETVFTAALITMGGVGATLPLNVLMLRSKSNKLKTIGRICIAPSLFNINEPLMFGAPVVFNPLLMLPVWINNIVGPAVVWTVMRLGLLNIPSKMIQVGQIPAPFSSVMITEDLRAVLVYIVLFVLYLLVWYPFYKVYEKQCVAEEAAQ</sequence>
<feature type="transmembrane region" description="Helical" evidence="9">
    <location>
        <begin position="329"/>
        <end position="350"/>
    </location>
</feature>
<dbReference type="EMBL" id="NFKL01000008">
    <property type="protein sequence ID" value="OUP58713.1"/>
    <property type="molecule type" value="Genomic_DNA"/>
</dbReference>
<dbReference type="GO" id="GO:0009401">
    <property type="term" value="P:phosphoenolpyruvate-dependent sugar phosphotransferase system"/>
    <property type="evidence" value="ECO:0007669"/>
    <property type="project" value="InterPro"/>
</dbReference>
<keyword evidence="2 8" id="KW-0813">Transport</keyword>
<feature type="domain" description="PTS EIIC type-3" evidence="10">
    <location>
        <begin position="8"/>
        <end position="396"/>
    </location>
</feature>
<evidence type="ECO:0000256" key="7">
    <source>
        <dbReference type="ARBA" id="ARBA00023136"/>
    </source>
</evidence>
<keyword evidence="3 8" id="KW-1003">Cell membrane</keyword>
<evidence type="ECO:0000256" key="2">
    <source>
        <dbReference type="ARBA" id="ARBA00022448"/>
    </source>
</evidence>
<keyword evidence="5 9" id="KW-0812">Transmembrane</keyword>
<evidence type="ECO:0000256" key="3">
    <source>
        <dbReference type="ARBA" id="ARBA00022475"/>
    </source>
</evidence>
<dbReference type="PANTHER" id="PTHR33989">
    <property type="match status" value="1"/>
</dbReference>
<evidence type="ECO:0000256" key="4">
    <source>
        <dbReference type="ARBA" id="ARBA00022597"/>
    </source>
</evidence>
<evidence type="ECO:0000256" key="6">
    <source>
        <dbReference type="ARBA" id="ARBA00022989"/>
    </source>
</evidence>
<organism evidence="11 12">
    <name type="scientific">Butyricicoccus pullicaecorum</name>
    <dbReference type="NCBI Taxonomy" id="501571"/>
    <lineage>
        <taxon>Bacteria</taxon>
        <taxon>Bacillati</taxon>
        <taxon>Bacillota</taxon>
        <taxon>Clostridia</taxon>
        <taxon>Eubacteriales</taxon>
        <taxon>Butyricicoccaceae</taxon>
        <taxon>Butyricicoccus</taxon>
    </lineage>
</organism>
<feature type="transmembrane region" description="Helical" evidence="9">
    <location>
        <begin position="61"/>
        <end position="81"/>
    </location>
</feature>
<dbReference type="GO" id="GO:0005886">
    <property type="term" value="C:plasma membrane"/>
    <property type="evidence" value="ECO:0007669"/>
    <property type="project" value="UniProtKB-SubCell"/>
</dbReference>
<feature type="transmembrane region" description="Helical" evidence="9">
    <location>
        <begin position="379"/>
        <end position="397"/>
    </location>
</feature>
<dbReference type="InterPro" id="IPR004501">
    <property type="entry name" value="PTS_EIIC_3"/>
</dbReference>